<organism evidence="1 2">
    <name type="scientific">Citrus x changshan-huyou</name>
    <dbReference type="NCBI Taxonomy" id="2935761"/>
    <lineage>
        <taxon>Eukaryota</taxon>
        <taxon>Viridiplantae</taxon>
        <taxon>Streptophyta</taxon>
        <taxon>Embryophyta</taxon>
        <taxon>Tracheophyta</taxon>
        <taxon>Spermatophyta</taxon>
        <taxon>Magnoliopsida</taxon>
        <taxon>eudicotyledons</taxon>
        <taxon>Gunneridae</taxon>
        <taxon>Pentapetalae</taxon>
        <taxon>rosids</taxon>
        <taxon>malvids</taxon>
        <taxon>Sapindales</taxon>
        <taxon>Rutaceae</taxon>
        <taxon>Aurantioideae</taxon>
        <taxon>Citrus</taxon>
    </lineage>
</organism>
<evidence type="ECO:0000313" key="1">
    <source>
        <dbReference type="EMBL" id="KAK9215357.1"/>
    </source>
</evidence>
<gene>
    <name evidence="1" type="ORF">WN944_007362</name>
</gene>
<evidence type="ECO:0000313" key="2">
    <source>
        <dbReference type="Proteomes" id="UP001428341"/>
    </source>
</evidence>
<reference evidence="1 2" key="1">
    <citation type="submission" date="2024-05" db="EMBL/GenBank/DDBJ databases">
        <title>Haplotype-resolved chromosome-level genome assembly of Huyou (Citrus changshanensis).</title>
        <authorList>
            <person name="Miao C."/>
            <person name="Chen W."/>
            <person name="Wu Y."/>
            <person name="Wang L."/>
            <person name="Zhao S."/>
            <person name="Grierson D."/>
            <person name="Xu C."/>
            <person name="Chen K."/>
        </authorList>
    </citation>
    <scope>NUCLEOTIDE SEQUENCE [LARGE SCALE GENOMIC DNA]</scope>
    <source>
        <strain evidence="1">01-14</strain>
        <tissue evidence="1">Leaf</tissue>
    </source>
</reference>
<accession>A0AAP0QXZ8</accession>
<dbReference type="EMBL" id="JBCGBO010000003">
    <property type="protein sequence ID" value="KAK9215357.1"/>
    <property type="molecule type" value="Genomic_DNA"/>
</dbReference>
<comment type="caution">
    <text evidence="1">The sequence shown here is derived from an EMBL/GenBank/DDBJ whole genome shotgun (WGS) entry which is preliminary data.</text>
</comment>
<proteinExistence type="predicted"/>
<name>A0AAP0QXZ8_9ROSI</name>
<dbReference type="AlphaFoldDB" id="A0AAP0QXZ8"/>
<dbReference type="Proteomes" id="UP001428341">
    <property type="component" value="Unassembled WGS sequence"/>
</dbReference>
<protein>
    <submittedName>
        <fullName evidence="1">Uncharacterized protein</fullName>
    </submittedName>
</protein>
<sequence length="53" mass="6118">METTLAKPMRIAYLNVLVSHMENPSAWMDFAAAGMSHQNGSLMKIHDYYFRIK</sequence>
<keyword evidence="2" id="KW-1185">Reference proteome</keyword>